<sequence length="125" mass="14691">MNCCLFYCRSLFNFTNRRFPKRLIVRFYECSSTWSIGERFRSPILRRDRSREEGHEKYIRIDSNNASSLSTRVAGNHHFFSYVALLVPLQFNKKTNPAMVLGVSSSCHRSVAKLWQTFLLLVDTF</sequence>
<name>A0A0B2VN01_TOXCA</name>
<accession>A0A0B2VN01</accession>
<evidence type="ECO:0000313" key="1">
    <source>
        <dbReference type="EMBL" id="KHN82948.1"/>
    </source>
</evidence>
<gene>
    <name evidence="1" type="ORF">Tcan_01679</name>
</gene>
<organism evidence="1 2">
    <name type="scientific">Toxocara canis</name>
    <name type="common">Canine roundworm</name>
    <dbReference type="NCBI Taxonomy" id="6265"/>
    <lineage>
        <taxon>Eukaryota</taxon>
        <taxon>Metazoa</taxon>
        <taxon>Ecdysozoa</taxon>
        <taxon>Nematoda</taxon>
        <taxon>Chromadorea</taxon>
        <taxon>Rhabditida</taxon>
        <taxon>Spirurina</taxon>
        <taxon>Ascaridomorpha</taxon>
        <taxon>Ascaridoidea</taxon>
        <taxon>Toxocaridae</taxon>
        <taxon>Toxocara</taxon>
    </lineage>
</organism>
<feature type="non-terminal residue" evidence="1">
    <location>
        <position position="125"/>
    </location>
</feature>
<dbReference type="AlphaFoldDB" id="A0A0B2VN01"/>
<protein>
    <submittedName>
        <fullName evidence="1">Uncharacterized protein</fullName>
    </submittedName>
</protein>
<reference evidence="1 2" key="1">
    <citation type="submission" date="2014-11" db="EMBL/GenBank/DDBJ databases">
        <title>Genetic blueprint of the zoonotic pathogen Toxocara canis.</title>
        <authorList>
            <person name="Zhu X.-Q."/>
            <person name="Korhonen P.K."/>
            <person name="Cai H."/>
            <person name="Young N.D."/>
            <person name="Nejsum P."/>
            <person name="von Samson-Himmelstjerna G."/>
            <person name="Boag P.R."/>
            <person name="Tan P."/>
            <person name="Li Q."/>
            <person name="Min J."/>
            <person name="Yang Y."/>
            <person name="Wang X."/>
            <person name="Fang X."/>
            <person name="Hall R.S."/>
            <person name="Hofmann A."/>
            <person name="Sternberg P.W."/>
            <person name="Jex A.R."/>
            <person name="Gasser R.B."/>
        </authorList>
    </citation>
    <scope>NUCLEOTIDE SEQUENCE [LARGE SCALE GENOMIC DNA]</scope>
    <source>
        <strain evidence="1">PN_DK_2014</strain>
    </source>
</reference>
<keyword evidence="2" id="KW-1185">Reference proteome</keyword>
<comment type="caution">
    <text evidence="1">The sequence shown here is derived from an EMBL/GenBank/DDBJ whole genome shotgun (WGS) entry which is preliminary data.</text>
</comment>
<evidence type="ECO:0000313" key="2">
    <source>
        <dbReference type="Proteomes" id="UP000031036"/>
    </source>
</evidence>
<dbReference type="Proteomes" id="UP000031036">
    <property type="component" value="Unassembled WGS sequence"/>
</dbReference>
<dbReference type="EMBL" id="JPKZ01001280">
    <property type="protein sequence ID" value="KHN82948.1"/>
    <property type="molecule type" value="Genomic_DNA"/>
</dbReference>
<proteinExistence type="predicted"/>